<gene>
    <name evidence="4" type="ORF">XYLVIOL_LOCUS1427</name>
</gene>
<protein>
    <submittedName>
        <fullName evidence="4">Uncharacterized protein</fullName>
    </submittedName>
</protein>
<evidence type="ECO:0000313" key="5">
    <source>
        <dbReference type="Proteomes" id="UP001642520"/>
    </source>
</evidence>
<reference evidence="4 5" key="1">
    <citation type="submission" date="2024-08" db="EMBL/GenBank/DDBJ databases">
        <authorList>
            <person name="Will J Nash"/>
            <person name="Angela Man"/>
            <person name="Seanna McTaggart"/>
            <person name="Kendall Baker"/>
            <person name="Tom Barker"/>
            <person name="Leah Catchpole"/>
            <person name="Alex Durrant"/>
            <person name="Karim Gharbi"/>
            <person name="Naomi Irish"/>
            <person name="Gemy Kaithakottil"/>
            <person name="Debby Ku"/>
            <person name="Aaliyah Providence"/>
            <person name="Felix Shaw"/>
            <person name="David Swarbreck"/>
            <person name="Chris Watkins"/>
            <person name="Ann M. McCartney"/>
            <person name="Giulio Formenti"/>
            <person name="Alice Mouton"/>
            <person name="Noel Vella"/>
            <person name="Bjorn M von Reumont"/>
            <person name="Adriana Vella"/>
            <person name="Wilfried Haerty"/>
        </authorList>
    </citation>
    <scope>NUCLEOTIDE SEQUENCE [LARGE SCALE GENOMIC DNA]</scope>
</reference>
<keyword evidence="5" id="KW-1185">Reference proteome</keyword>
<proteinExistence type="predicted"/>
<organism evidence="4 5">
    <name type="scientific">Xylocopa violacea</name>
    <name type="common">Violet carpenter bee</name>
    <name type="synonym">Apis violacea</name>
    <dbReference type="NCBI Taxonomy" id="135666"/>
    <lineage>
        <taxon>Eukaryota</taxon>
        <taxon>Metazoa</taxon>
        <taxon>Ecdysozoa</taxon>
        <taxon>Arthropoda</taxon>
        <taxon>Hexapoda</taxon>
        <taxon>Insecta</taxon>
        <taxon>Pterygota</taxon>
        <taxon>Neoptera</taxon>
        <taxon>Endopterygota</taxon>
        <taxon>Hymenoptera</taxon>
        <taxon>Apocrita</taxon>
        <taxon>Aculeata</taxon>
        <taxon>Apoidea</taxon>
        <taxon>Anthophila</taxon>
        <taxon>Apidae</taxon>
        <taxon>Xylocopa</taxon>
        <taxon>Xylocopa</taxon>
    </lineage>
</organism>
<evidence type="ECO:0000256" key="1">
    <source>
        <dbReference type="ARBA" id="ARBA00004123"/>
    </source>
</evidence>
<evidence type="ECO:0000256" key="2">
    <source>
        <dbReference type="ARBA" id="ARBA00023125"/>
    </source>
</evidence>
<comment type="subcellular location">
    <subcellularLocation>
        <location evidence="1">Nucleus</location>
    </subcellularLocation>
</comment>
<dbReference type="EMBL" id="CAXAJV020001282">
    <property type="protein sequence ID" value="CAL7935160.1"/>
    <property type="molecule type" value="Genomic_DNA"/>
</dbReference>
<keyword evidence="3" id="KW-0539">Nucleus</keyword>
<evidence type="ECO:0000256" key="3">
    <source>
        <dbReference type="ARBA" id="ARBA00023242"/>
    </source>
</evidence>
<comment type="caution">
    <text evidence="4">The sequence shown here is derived from an EMBL/GenBank/DDBJ whole genome shotgun (WGS) entry which is preliminary data.</text>
</comment>
<keyword evidence="2" id="KW-0238">DNA-binding</keyword>
<dbReference type="Proteomes" id="UP001642520">
    <property type="component" value="Unassembled WGS sequence"/>
</dbReference>
<sequence length="219" mass="26505">MEMDQKMETADVALLAQQMRESSQLSMDDQHFLKNLHINLRNPVLPQHEIESRAGSRPPTQEETMKFKQLIPIKKGSYNFAEDKIITSNWTTFCKLHNWDPKKVEPFILLRENMKTHIRSKKQRRKFVQFLADGLPNRTLYSVYHRFKNLYSDLEQRRFRPDEDKMILDHLERNVNLDKKRKYSDLAKVLKRTRAAIWRRYKLLRKERQKSTKFSYNLH</sequence>
<dbReference type="InterPro" id="IPR051651">
    <property type="entry name" value="DMTF1_DNA-bind_reg"/>
</dbReference>
<accession>A0ABP1N6E4</accession>
<dbReference type="PANTHER" id="PTHR46380:SF2">
    <property type="entry name" value="CYCLIN-D-BINDING MYB-LIKE TRANSCRIPTION FACTOR 1"/>
    <property type="match status" value="1"/>
</dbReference>
<dbReference type="PANTHER" id="PTHR46380">
    <property type="entry name" value="CYCLIN-D-BINDING MYB-LIKE TRANSCRIPTION FACTOR 1"/>
    <property type="match status" value="1"/>
</dbReference>
<evidence type="ECO:0000313" key="4">
    <source>
        <dbReference type="EMBL" id="CAL7935160.1"/>
    </source>
</evidence>
<name>A0ABP1N6E4_XYLVO</name>